<dbReference type="Gene3D" id="3.30.70.2390">
    <property type="match status" value="1"/>
</dbReference>
<comment type="similarity">
    <text evidence="1">Belongs to the LytR/CpsA/Psr (LCP) family.</text>
</comment>
<keyword evidence="3" id="KW-0812">Transmembrane</keyword>
<feature type="transmembrane region" description="Helical" evidence="3">
    <location>
        <begin position="47"/>
        <end position="70"/>
    </location>
</feature>
<evidence type="ECO:0000259" key="4">
    <source>
        <dbReference type="Pfam" id="PF03816"/>
    </source>
</evidence>
<dbReference type="PANTHER" id="PTHR33392:SF6">
    <property type="entry name" value="POLYISOPRENYL-TEICHOIC ACID--PEPTIDOGLYCAN TEICHOIC ACID TRANSFERASE TAGU"/>
    <property type="match status" value="1"/>
</dbReference>
<sequence>MPRDDELPELPPHLDPRRGSARPAAPGPTRTRTRAERNAERKKGKKYAVIGLRTLASAISVLLLIGAGLAHSTINRIQAKAGNLPSTTDVKGNQDVKGTNGADMNILVVGNDSRAGYTDAQLGELSTTAEDTLSTDTIMLIHVPANGASASVVSFPRDSYVDIPGYKKNKINSAYAAAYYDQPDGASEDVKRAAGQKELISTISALSGAKIDHYVEVSLLGFYNLTNAIGGVEVNLCQRAYDPGYTDLDLAAGKHKLMGKDALSFVRQRHHLDGGDLDRIKRQQFFFGAVIREVLGQDLLDILNISKLNKLVDALAGTIQYDQDLDPLELAAQMRNIAAGNVEFHTIPLAAEKFANIPGAGDVVKTASVSDIHKFFQQLSAPKSTSSSSPAAPKTVDPKTVTVEVYNGTTTGGLGTQAGEQLTAAGFTVDGVLSAASTDYPHSVVQYPAGMEAAANTVAAQIPGAITEVATDIDGKVRLIVGSDFGGGNAGESAPPAGTDQTTKPDTTAATDACVN</sequence>
<evidence type="ECO:0000256" key="1">
    <source>
        <dbReference type="ARBA" id="ARBA00006068"/>
    </source>
</evidence>
<feature type="compositionally biased region" description="Low complexity" evidence="2">
    <location>
        <begin position="499"/>
        <end position="516"/>
    </location>
</feature>
<dbReference type="InterPro" id="IPR027381">
    <property type="entry name" value="LytR/CpsA/Psr_C"/>
</dbReference>
<dbReference type="Pfam" id="PF03816">
    <property type="entry name" value="LytR_cpsA_psr"/>
    <property type="match status" value="1"/>
</dbReference>
<dbReference type="EMBL" id="PVUE01000020">
    <property type="protein sequence ID" value="PRZ38613.1"/>
    <property type="molecule type" value="Genomic_DNA"/>
</dbReference>
<dbReference type="Gene3D" id="3.40.630.190">
    <property type="entry name" value="LCP protein"/>
    <property type="match status" value="1"/>
</dbReference>
<evidence type="ECO:0000313" key="6">
    <source>
        <dbReference type="EMBL" id="PRZ38613.1"/>
    </source>
</evidence>
<dbReference type="PANTHER" id="PTHR33392">
    <property type="entry name" value="POLYISOPRENYL-TEICHOIC ACID--PEPTIDOGLYCAN TEICHOIC ACID TRANSFERASE TAGU"/>
    <property type="match status" value="1"/>
</dbReference>
<organism evidence="6 7">
    <name type="scientific">Antricoccus suffuscus</name>
    <dbReference type="NCBI Taxonomy" id="1629062"/>
    <lineage>
        <taxon>Bacteria</taxon>
        <taxon>Bacillati</taxon>
        <taxon>Actinomycetota</taxon>
        <taxon>Actinomycetes</taxon>
        <taxon>Geodermatophilales</taxon>
        <taxon>Antricoccaceae</taxon>
        <taxon>Antricoccus</taxon>
    </lineage>
</organism>
<dbReference type="InterPro" id="IPR050922">
    <property type="entry name" value="LytR/CpsA/Psr_CW_biosynth"/>
</dbReference>
<dbReference type="Proteomes" id="UP000237752">
    <property type="component" value="Unassembled WGS sequence"/>
</dbReference>
<evidence type="ECO:0000256" key="2">
    <source>
        <dbReference type="SAM" id="MobiDB-lite"/>
    </source>
</evidence>
<keyword evidence="7" id="KW-1185">Reference proteome</keyword>
<name>A0A2T0ZQL6_9ACTN</name>
<feature type="domain" description="LytR/CpsA/Psr regulator C-terminal" evidence="5">
    <location>
        <begin position="400"/>
        <end position="485"/>
    </location>
</feature>
<feature type="domain" description="Cell envelope-related transcriptional attenuator" evidence="4">
    <location>
        <begin position="135"/>
        <end position="294"/>
    </location>
</feature>
<dbReference type="AlphaFoldDB" id="A0A2T0ZQL6"/>
<proteinExistence type="inferred from homology"/>
<accession>A0A2T0ZQL6</accession>
<protein>
    <submittedName>
        <fullName evidence="6">LytR family transcriptional attenuator</fullName>
    </submittedName>
</protein>
<dbReference type="Pfam" id="PF13399">
    <property type="entry name" value="LytR_C"/>
    <property type="match status" value="1"/>
</dbReference>
<evidence type="ECO:0000256" key="3">
    <source>
        <dbReference type="SAM" id="Phobius"/>
    </source>
</evidence>
<reference evidence="6 7" key="1">
    <citation type="submission" date="2018-03" db="EMBL/GenBank/DDBJ databases">
        <title>Genomic Encyclopedia of Archaeal and Bacterial Type Strains, Phase II (KMG-II): from individual species to whole genera.</title>
        <authorList>
            <person name="Goeker M."/>
        </authorList>
    </citation>
    <scope>NUCLEOTIDE SEQUENCE [LARGE SCALE GENOMIC DNA]</scope>
    <source>
        <strain evidence="6 7">DSM 100065</strain>
    </source>
</reference>
<evidence type="ECO:0000313" key="7">
    <source>
        <dbReference type="Proteomes" id="UP000237752"/>
    </source>
</evidence>
<dbReference type="InterPro" id="IPR004474">
    <property type="entry name" value="LytR_CpsA_psr"/>
</dbReference>
<dbReference type="NCBIfam" id="TIGR00350">
    <property type="entry name" value="lytR_cpsA_psr"/>
    <property type="match status" value="1"/>
</dbReference>
<comment type="caution">
    <text evidence="6">The sequence shown here is derived from an EMBL/GenBank/DDBJ whole genome shotgun (WGS) entry which is preliminary data.</text>
</comment>
<evidence type="ECO:0000259" key="5">
    <source>
        <dbReference type="Pfam" id="PF13399"/>
    </source>
</evidence>
<keyword evidence="3" id="KW-1133">Transmembrane helix</keyword>
<dbReference type="OrthoDB" id="3759589at2"/>
<gene>
    <name evidence="6" type="ORF">CLV47_12080</name>
</gene>
<feature type="region of interest" description="Disordered" evidence="2">
    <location>
        <begin position="1"/>
        <end position="43"/>
    </location>
</feature>
<feature type="region of interest" description="Disordered" evidence="2">
    <location>
        <begin position="486"/>
        <end position="516"/>
    </location>
</feature>
<keyword evidence="3" id="KW-0472">Membrane</keyword>
<dbReference type="RefSeq" id="WP_106350612.1">
    <property type="nucleotide sequence ID" value="NZ_PVUE01000020.1"/>
</dbReference>